<comment type="similarity">
    <text evidence="2">Belongs to the peptidase C19 family.</text>
</comment>
<evidence type="ECO:0000256" key="7">
    <source>
        <dbReference type="ARBA" id="ARBA00022807"/>
    </source>
</evidence>
<dbReference type="OrthoDB" id="420187at2759"/>
<dbReference type="PROSITE" id="PS50235">
    <property type="entry name" value="USP_3"/>
    <property type="match status" value="1"/>
</dbReference>
<dbReference type="EC" id="3.4.19.12" evidence="3"/>
<keyword evidence="6 15" id="KW-0378">Hydrolase</keyword>
<evidence type="ECO:0000256" key="5">
    <source>
        <dbReference type="ARBA" id="ARBA00022786"/>
    </source>
</evidence>
<evidence type="ECO:0000256" key="3">
    <source>
        <dbReference type="ARBA" id="ARBA00012759"/>
    </source>
</evidence>
<organism evidence="15 16">
    <name type="scientific">Mytilus coruscus</name>
    <name type="common">Sea mussel</name>
    <dbReference type="NCBI Taxonomy" id="42192"/>
    <lineage>
        <taxon>Eukaryota</taxon>
        <taxon>Metazoa</taxon>
        <taxon>Spiralia</taxon>
        <taxon>Lophotrochozoa</taxon>
        <taxon>Mollusca</taxon>
        <taxon>Bivalvia</taxon>
        <taxon>Autobranchia</taxon>
        <taxon>Pteriomorphia</taxon>
        <taxon>Mytilida</taxon>
        <taxon>Mytiloidea</taxon>
        <taxon>Mytilidae</taxon>
        <taxon>Mytilinae</taxon>
        <taxon>Mytilus</taxon>
    </lineage>
</organism>
<evidence type="ECO:0000256" key="11">
    <source>
        <dbReference type="ARBA" id="ARBA00042420"/>
    </source>
</evidence>
<gene>
    <name evidence="15" type="ORF">MCOR_27901</name>
</gene>
<dbReference type="GO" id="GO:0005829">
    <property type="term" value="C:cytosol"/>
    <property type="evidence" value="ECO:0007669"/>
    <property type="project" value="TreeGrafter"/>
</dbReference>
<name>A0A6J8CCC5_MYTCO</name>
<evidence type="ECO:0000256" key="10">
    <source>
        <dbReference type="ARBA" id="ARBA00042154"/>
    </source>
</evidence>
<evidence type="ECO:0000256" key="12">
    <source>
        <dbReference type="ARBA" id="ARBA00043009"/>
    </source>
</evidence>
<evidence type="ECO:0000256" key="13">
    <source>
        <dbReference type="SAM" id="MobiDB-lite"/>
    </source>
</evidence>
<dbReference type="AlphaFoldDB" id="A0A6J8CCC5"/>
<feature type="region of interest" description="Disordered" evidence="13">
    <location>
        <begin position="1"/>
        <end position="34"/>
    </location>
</feature>
<proteinExistence type="inferred from homology"/>
<dbReference type="Pfam" id="PF00443">
    <property type="entry name" value="UCH"/>
    <property type="match status" value="1"/>
</dbReference>
<dbReference type="InterPro" id="IPR028889">
    <property type="entry name" value="USP"/>
</dbReference>
<dbReference type="Proteomes" id="UP000507470">
    <property type="component" value="Unassembled WGS sequence"/>
</dbReference>
<dbReference type="InterPro" id="IPR050164">
    <property type="entry name" value="Peptidase_C19"/>
</dbReference>
<dbReference type="InterPro" id="IPR001394">
    <property type="entry name" value="Peptidase_C19_UCH"/>
</dbReference>
<evidence type="ECO:0000259" key="14">
    <source>
        <dbReference type="PROSITE" id="PS50235"/>
    </source>
</evidence>
<dbReference type="InterPro" id="IPR038765">
    <property type="entry name" value="Papain-like_cys_pep_sf"/>
</dbReference>
<evidence type="ECO:0000313" key="15">
    <source>
        <dbReference type="EMBL" id="CAC5393006.1"/>
    </source>
</evidence>
<reference evidence="15 16" key="1">
    <citation type="submission" date="2020-06" db="EMBL/GenBank/DDBJ databases">
        <authorList>
            <person name="Li R."/>
            <person name="Bekaert M."/>
        </authorList>
    </citation>
    <scope>NUCLEOTIDE SEQUENCE [LARGE SCALE GENOMIC DNA]</scope>
    <source>
        <strain evidence="16">wild</strain>
    </source>
</reference>
<keyword evidence="4" id="KW-0645">Protease</keyword>
<keyword evidence="5" id="KW-0833">Ubl conjugation pathway</keyword>
<dbReference type="PANTHER" id="PTHR24006">
    <property type="entry name" value="UBIQUITIN CARBOXYL-TERMINAL HYDROLASE"/>
    <property type="match status" value="1"/>
</dbReference>
<evidence type="ECO:0000256" key="6">
    <source>
        <dbReference type="ARBA" id="ARBA00022801"/>
    </source>
</evidence>
<dbReference type="SUPFAM" id="SSF54001">
    <property type="entry name" value="Cysteine proteinases"/>
    <property type="match status" value="1"/>
</dbReference>
<dbReference type="EMBL" id="CACVKT020005118">
    <property type="protein sequence ID" value="CAC5393006.1"/>
    <property type="molecule type" value="Genomic_DNA"/>
</dbReference>
<comment type="catalytic activity">
    <reaction evidence="1">
        <text>Thiol-dependent hydrolysis of ester, thioester, amide, peptide and isopeptide bonds formed by the C-terminal Gly of ubiquitin (a 76-residue protein attached to proteins as an intracellular targeting signal).</text>
        <dbReference type="EC" id="3.4.19.12"/>
    </reaction>
</comment>
<evidence type="ECO:0000256" key="8">
    <source>
        <dbReference type="ARBA" id="ARBA00039432"/>
    </source>
</evidence>
<dbReference type="Gene3D" id="3.90.70.10">
    <property type="entry name" value="Cysteine proteinases"/>
    <property type="match status" value="1"/>
</dbReference>
<dbReference type="CDD" id="cd02257">
    <property type="entry name" value="Peptidase_C19"/>
    <property type="match status" value="1"/>
</dbReference>
<dbReference type="GO" id="GO:0004843">
    <property type="term" value="F:cysteine-type deubiquitinase activity"/>
    <property type="evidence" value="ECO:0007669"/>
    <property type="project" value="UniProtKB-EC"/>
</dbReference>
<keyword evidence="7" id="KW-0788">Thiol protease</keyword>
<dbReference type="PANTHER" id="PTHR24006:SF758">
    <property type="entry name" value="UBIQUITIN CARBOXYL-TERMINAL HYDROLASE 36"/>
    <property type="match status" value="1"/>
</dbReference>
<feature type="compositionally biased region" description="Polar residues" evidence="13">
    <location>
        <begin position="1"/>
        <end position="26"/>
    </location>
</feature>
<keyword evidence="16" id="KW-1185">Reference proteome</keyword>
<evidence type="ECO:0000256" key="1">
    <source>
        <dbReference type="ARBA" id="ARBA00000707"/>
    </source>
</evidence>
<dbReference type="GO" id="GO:0005634">
    <property type="term" value="C:nucleus"/>
    <property type="evidence" value="ECO:0007669"/>
    <property type="project" value="TreeGrafter"/>
</dbReference>
<feature type="domain" description="USP" evidence="14">
    <location>
        <begin position="1"/>
        <end position="377"/>
    </location>
</feature>
<sequence>MVNAYCDSSQIQQSNPCPEDQSSLTDNPLPLPLPNKAAVRRQRQRVLGQFQTMKEMLHQCQDISVMCSLEETMEGAITILTKSLPKCGPFIREDRNITHIGTNISKKDQEALWRKKVASGRHGKKAETIRNMTTSKGTGELCNMGKDAMNGDSTDKSSREATIYTTGIHAGTTNSHMREGTVLFKKKKLDQLQEDTLSTKRHSCFTCALREFITVGPSTAEPLCNKMSVFWEDYKVGQQQDSHELLQKMFEEIQHRCIRCKEDVIAIKTTTIEILPKNLIVQLQRFSATGTKIMTRMEIHYHLKLGNYASEGMDLHDTAELFAIIVHKGNALSNGHYYCFVEFGNQWYKVDDMRVEEVSHTVFRNCDGQAYLLFYRR</sequence>
<evidence type="ECO:0000256" key="9">
    <source>
        <dbReference type="ARBA" id="ARBA00041300"/>
    </source>
</evidence>
<dbReference type="GO" id="GO:0016579">
    <property type="term" value="P:protein deubiquitination"/>
    <property type="evidence" value="ECO:0007669"/>
    <property type="project" value="InterPro"/>
</dbReference>
<evidence type="ECO:0000256" key="2">
    <source>
        <dbReference type="ARBA" id="ARBA00009085"/>
    </source>
</evidence>
<evidence type="ECO:0000313" key="16">
    <source>
        <dbReference type="Proteomes" id="UP000507470"/>
    </source>
</evidence>
<dbReference type="GO" id="GO:0006508">
    <property type="term" value="P:proteolysis"/>
    <property type="evidence" value="ECO:0007669"/>
    <property type="project" value="UniProtKB-KW"/>
</dbReference>
<protein>
    <recommendedName>
        <fullName evidence="8">Ubiquitin carboxyl-terminal hydrolase 36</fullName>
        <ecNumber evidence="3">3.4.19.12</ecNumber>
    </recommendedName>
    <alternativeName>
        <fullName evidence="11">Deubiquitinating enzyme 36</fullName>
    </alternativeName>
    <alternativeName>
        <fullName evidence="10">Protein scrawny</fullName>
    </alternativeName>
    <alternativeName>
        <fullName evidence="9">Ubiquitin thioesterase 36</fullName>
    </alternativeName>
    <alternativeName>
        <fullName evidence="12">Ubiquitin-specific-processing protease 36</fullName>
    </alternativeName>
</protein>
<evidence type="ECO:0000256" key="4">
    <source>
        <dbReference type="ARBA" id="ARBA00022670"/>
    </source>
</evidence>
<accession>A0A6J8CCC5</accession>